<keyword evidence="1" id="KW-0378">Hydrolase</keyword>
<evidence type="ECO:0000313" key="1">
    <source>
        <dbReference type="EMBL" id="GBO36875.1"/>
    </source>
</evidence>
<keyword evidence="1" id="KW-0067">ATP-binding</keyword>
<protein>
    <submittedName>
        <fullName evidence="1">ATP-dependent DNA helicase pif1</fullName>
    </submittedName>
</protein>
<dbReference type="GO" id="GO:0004386">
    <property type="term" value="F:helicase activity"/>
    <property type="evidence" value="ECO:0007669"/>
    <property type="project" value="UniProtKB-KW"/>
</dbReference>
<accession>A0A4Y2WH98</accession>
<comment type="caution">
    <text evidence="1">The sequence shown here is derived from an EMBL/GenBank/DDBJ whole genome shotgun (WGS) entry which is preliminary data.</text>
</comment>
<dbReference type="AlphaFoldDB" id="A0A4Y2WH98"/>
<keyword evidence="2" id="KW-1185">Reference proteome</keyword>
<dbReference type="Proteomes" id="UP000499080">
    <property type="component" value="Unassembled WGS sequence"/>
</dbReference>
<feature type="non-terminal residue" evidence="1">
    <location>
        <position position="1"/>
    </location>
</feature>
<sequence>SVVAPKSEIFNCVYEEVPDAFTI</sequence>
<dbReference type="EMBL" id="BGPR01061150">
    <property type="protein sequence ID" value="GBO36875.1"/>
    <property type="molecule type" value="Genomic_DNA"/>
</dbReference>
<gene>
    <name evidence="1" type="primary">pif1_80</name>
    <name evidence="1" type="ORF">AVEN_123644_1</name>
</gene>
<keyword evidence="1" id="KW-0347">Helicase</keyword>
<reference evidence="1 2" key="1">
    <citation type="journal article" date="2019" name="Sci. Rep.">
        <title>Orb-weaving spider Araneus ventricosus genome elucidates the spidroin gene catalogue.</title>
        <authorList>
            <person name="Kono N."/>
            <person name="Nakamura H."/>
            <person name="Ohtoshi R."/>
            <person name="Moran D.A.P."/>
            <person name="Shinohara A."/>
            <person name="Yoshida Y."/>
            <person name="Fujiwara M."/>
            <person name="Mori M."/>
            <person name="Tomita M."/>
            <person name="Arakawa K."/>
        </authorList>
    </citation>
    <scope>NUCLEOTIDE SEQUENCE [LARGE SCALE GENOMIC DNA]</scope>
</reference>
<keyword evidence="1" id="KW-0547">Nucleotide-binding</keyword>
<evidence type="ECO:0000313" key="2">
    <source>
        <dbReference type="Proteomes" id="UP000499080"/>
    </source>
</evidence>
<organism evidence="1 2">
    <name type="scientific">Araneus ventricosus</name>
    <name type="common">Orbweaver spider</name>
    <name type="synonym">Epeira ventricosa</name>
    <dbReference type="NCBI Taxonomy" id="182803"/>
    <lineage>
        <taxon>Eukaryota</taxon>
        <taxon>Metazoa</taxon>
        <taxon>Ecdysozoa</taxon>
        <taxon>Arthropoda</taxon>
        <taxon>Chelicerata</taxon>
        <taxon>Arachnida</taxon>
        <taxon>Araneae</taxon>
        <taxon>Araneomorphae</taxon>
        <taxon>Entelegynae</taxon>
        <taxon>Araneoidea</taxon>
        <taxon>Araneidae</taxon>
        <taxon>Araneus</taxon>
    </lineage>
</organism>
<name>A0A4Y2WH98_ARAVE</name>
<proteinExistence type="predicted"/>